<evidence type="ECO:0000259" key="5">
    <source>
        <dbReference type="Pfam" id="PF00389"/>
    </source>
</evidence>
<dbReference type="SUPFAM" id="SSF51735">
    <property type="entry name" value="NAD(P)-binding Rossmann-fold domains"/>
    <property type="match status" value="1"/>
</dbReference>
<feature type="domain" description="D-isomer specific 2-hydroxyacid dehydrogenase catalytic" evidence="5">
    <location>
        <begin position="15"/>
        <end position="318"/>
    </location>
</feature>
<sequence length="337" mass="36148">MMKAVRTDRELECPEIDAGLRARGVELVTLPDGISEEALMREVADADLLLMCYTPVTARLIAAAPKLKGIVKYGVGIDAIDIPAAIARGIPVVNVPEYAEETVAEGAFALMIALAKRMPAIAGAMQSEGWIWPAGRWLGRDIAGATLGLVGTGKIGRSMARMAGQGFRASVLGYDPHVDAATMAAAGIEKVDDLHAMLRQCDLVSLHSVLNDATRHIIGRAELACLKPDAILVNVSRGALIDEAALVEAVLAGKLGGVGLDVYSQEPLARQGHPLSPLFGRDDVILFPHLTFFTVEAMRRLSDDTLARCFEILDGRPVQIRSRDPRLRAQTRNVTFA</sequence>
<dbReference type="Pfam" id="PF00389">
    <property type="entry name" value="2-Hacid_dh"/>
    <property type="match status" value="1"/>
</dbReference>
<dbReference type="PANTHER" id="PTHR42789">
    <property type="entry name" value="D-ISOMER SPECIFIC 2-HYDROXYACID DEHYDROGENASE FAMILY PROTEIN (AFU_ORTHOLOGUE AFUA_6G10090)"/>
    <property type="match status" value="1"/>
</dbReference>
<dbReference type="EMBL" id="CP102774">
    <property type="protein sequence ID" value="UZF88470.1"/>
    <property type="molecule type" value="Genomic_DNA"/>
</dbReference>
<evidence type="ECO:0000313" key="7">
    <source>
        <dbReference type="EMBL" id="UZF88470.1"/>
    </source>
</evidence>
<evidence type="ECO:0000256" key="4">
    <source>
        <dbReference type="RuleBase" id="RU003719"/>
    </source>
</evidence>
<dbReference type="InterPro" id="IPR050857">
    <property type="entry name" value="D-2-hydroxyacid_DH"/>
</dbReference>
<keyword evidence="2 4" id="KW-0560">Oxidoreductase</keyword>
<dbReference type="InterPro" id="IPR006139">
    <property type="entry name" value="D-isomer_2_OHA_DH_cat_dom"/>
</dbReference>
<comment type="similarity">
    <text evidence="1 4">Belongs to the D-isomer specific 2-hydroxyacid dehydrogenase family.</text>
</comment>
<dbReference type="InterPro" id="IPR006140">
    <property type="entry name" value="D-isomer_DH_NAD-bd"/>
</dbReference>
<name>A0A9E7ZMC3_9HYPH</name>
<protein>
    <submittedName>
        <fullName evidence="7">C-terminal binding protein</fullName>
    </submittedName>
</protein>
<dbReference type="GO" id="GO:0051287">
    <property type="term" value="F:NAD binding"/>
    <property type="evidence" value="ECO:0007669"/>
    <property type="project" value="InterPro"/>
</dbReference>
<dbReference type="Gene3D" id="3.40.50.720">
    <property type="entry name" value="NAD(P)-binding Rossmann-like Domain"/>
    <property type="match status" value="2"/>
</dbReference>
<evidence type="ECO:0000256" key="2">
    <source>
        <dbReference type="ARBA" id="ARBA00023002"/>
    </source>
</evidence>
<feature type="domain" description="D-isomer specific 2-hydroxyacid dehydrogenase NAD-binding" evidence="6">
    <location>
        <begin position="108"/>
        <end position="290"/>
    </location>
</feature>
<reference evidence="7" key="1">
    <citation type="submission" date="2022-08" db="EMBL/GenBank/DDBJ databases">
        <title>Complete Genome Sequences of 2 Bosea sp. soil isolates.</title>
        <authorList>
            <person name="Alvarez Arevalo M."/>
            <person name="Sterndorff E.B."/>
            <person name="Faurdal D."/>
            <person name="Joergensen T.S."/>
            <person name="Weber T."/>
        </authorList>
    </citation>
    <scope>NUCLEOTIDE SEQUENCE</scope>
    <source>
        <strain evidence="7">NBC_00436</strain>
    </source>
</reference>
<dbReference type="InterPro" id="IPR029753">
    <property type="entry name" value="D-isomer_DH_CS"/>
</dbReference>
<keyword evidence="3" id="KW-0520">NAD</keyword>
<dbReference type="AlphaFoldDB" id="A0A9E7ZMC3"/>
<evidence type="ECO:0000256" key="3">
    <source>
        <dbReference type="ARBA" id="ARBA00023027"/>
    </source>
</evidence>
<dbReference type="InterPro" id="IPR036291">
    <property type="entry name" value="NAD(P)-bd_dom_sf"/>
</dbReference>
<organism evidence="7">
    <name type="scientific">Bosea sp. NBC_00436</name>
    <dbReference type="NCBI Taxonomy" id="2969620"/>
    <lineage>
        <taxon>Bacteria</taxon>
        <taxon>Pseudomonadati</taxon>
        <taxon>Pseudomonadota</taxon>
        <taxon>Alphaproteobacteria</taxon>
        <taxon>Hyphomicrobiales</taxon>
        <taxon>Boseaceae</taxon>
        <taxon>Bosea</taxon>
    </lineage>
</organism>
<dbReference type="PROSITE" id="PS00671">
    <property type="entry name" value="D_2_HYDROXYACID_DH_3"/>
    <property type="match status" value="1"/>
</dbReference>
<dbReference type="Pfam" id="PF02826">
    <property type="entry name" value="2-Hacid_dh_C"/>
    <property type="match status" value="1"/>
</dbReference>
<dbReference type="SUPFAM" id="SSF52283">
    <property type="entry name" value="Formate/glycerate dehydrogenase catalytic domain-like"/>
    <property type="match status" value="1"/>
</dbReference>
<proteinExistence type="inferred from homology"/>
<gene>
    <name evidence="7" type="ORF">NWE54_06700</name>
</gene>
<evidence type="ECO:0000259" key="6">
    <source>
        <dbReference type="Pfam" id="PF02826"/>
    </source>
</evidence>
<evidence type="ECO:0000256" key="1">
    <source>
        <dbReference type="ARBA" id="ARBA00005854"/>
    </source>
</evidence>
<dbReference type="PANTHER" id="PTHR42789:SF1">
    <property type="entry name" value="D-ISOMER SPECIFIC 2-HYDROXYACID DEHYDROGENASE FAMILY PROTEIN (AFU_ORTHOLOGUE AFUA_6G10090)"/>
    <property type="match status" value="1"/>
</dbReference>
<dbReference type="GO" id="GO:0016616">
    <property type="term" value="F:oxidoreductase activity, acting on the CH-OH group of donors, NAD or NADP as acceptor"/>
    <property type="evidence" value="ECO:0007669"/>
    <property type="project" value="InterPro"/>
</dbReference>
<accession>A0A9E7ZMC3</accession>